<accession>A0A1C9C551</accession>
<evidence type="ECO:0000313" key="1">
    <source>
        <dbReference type="EMBL" id="AOM63418.1"/>
    </source>
</evidence>
<reference evidence="1 2" key="1">
    <citation type="submission" date="2016-03" db="EMBL/GenBank/DDBJ databases">
        <title>Genome sequences of a Phycodnavirus, Heterosigma akashiwo virus strain 53.</title>
        <authorList>
            <person name="Ueki S."/>
            <person name="Ogura Y."/>
            <person name="Hayashi T."/>
        </authorList>
    </citation>
    <scope>NUCLEOTIDE SEQUENCE [LARGE SCALE GENOMIC DNA]</scope>
    <source>
        <strain evidence="1">HaV53</strain>
    </source>
</reference>
<dbReference type="GeneID" id="37618468"/>
<dbReference type="EMBL" id="KX008963">
    <property type="protein sequence ID" value="AOM63418.1"/>
    <property type="molecule type" value="Genomic_DNA"/>
</dbReference>
<sequence length="152" mass="18752">MYFSKGVWNLIKEFMINTEQYIASKTDELLIMVYIFFDTKYKNLGNDYKINNFIIESDRILSFYETKYHKRHKKCKTPIIIKLVNQHLNISKLINELYFKQLVLDIYRGNDNKQEFDIIFRQIHRLYDKLIPIRRQMFFWIKCSCLYYKSMI</sequence>
<protein>
    <submittedName>
        <fullName evidence="1">Uncharacterized protein</fullName>
    </submittedName>
</protein>
<dbReference type="RefSeq" id="YP_009507484.1">
    <property type="nucleotide sequence ID" value="NC_038553.1"/>
</dbReference>
<evidence type="ECO:0000313" key="2">
    <source>
        <dbReference type="Proteomes" id="UP000232488"/>
    </source>
</evidence>
<keyword evidence="2" id="KW-1185">Reference proteome</keyword>
<organismHost>
    <name type="scientific">Heterosigma akashiwo</name>
    <name type="common">Chromophytic alga</name>
    <name type="synonym">Heterosigma carterae</name>
    <dbReference type="NCBI Taxonomy" id="2829"/>
</organismHost>
<name>A0A1C9C551_HAV01</name>
<dbReference type="Proteomes" id="UP000232488">
    <property type="component" value="Segment"/>
</dbReference>
<dbReference type="KEGG" id="vg:37618468"/>
<gene>
    <name evidence="1" type="primary">HaV53_ORF87</name>
</gene>
<organism evidence="1 2">
    <name type="scientific">Heterosigma akashiwo virus 01</name>
    <name type="common">HaV01</name>
    <dbReference type="NCBI Taxonomy" id="97195"/>
    <lineage>
        <taxon>Viruses</taxon>
        <taxon>Varidnaviria</taxon>
        <taxon>Bamfordvirae</taxon>
        <taxon>Nucleocytoviricota</taxon>
        <taxon>Megaviricetes</taxon>
        <taxon>Algavirales</taxon>
        <taxon>Phycodnaviridae</taxon>
        <taxon>Raphidovirus</taxon>
        <taxon>Raphidovirus japonicum</taxon>
    </lineage>
</organism>
<proteinExistence type="predicted"/>